<evidence type="ECO:0000313" key="5">
    <source>
        <dbReference type="EMBL" id="CAF1253988.1"/>
    </source>
</evidence>
<evidence type="ECO:0000313" key="7">
    <source>
        <dbReference type="Proteomes" id="UP000663829"/>
    </source>
</evidence>
<dbReference type="Pfam" id="PF00076">
    <property type="entry name" value="RRM_1"/>
    <property type="match status" value="2"/>
</dbReference>
<keyword evidence="1 2" id="KW-0694">RNA-binding</keyword>
<evidence type="ECO:0000256" key="1">
    <source>
        <dbReference type="ARBA" id="ARBA00022884"/>
    </source>
</evidence>
<dbReference type="GO" id="GO:0003723">
    <property type="term" value="F:RNA binding"/>
    <property type="evidence" value="ECO:0007669"/>
    <property type="project" value="UniProtKB-UniRule"/>
</dbReference>
<dbReference type="Proteomes" id="UP000663829">
    <property type="component" value="Unassembled WGS sequence"/>
</dbReference>
<sequence>MIGHLWAIGAWLNESSKVHKPYGLAVSRQAGILKKASPVRLAIGETQIVQDTRQFLIDNNVRLDSFSQVQGKRNSQVILVKNLPLNTSEHDLTILFEKYGQVNKIVLPPYGYCALVCFEHQQEARQAFKQLAYTKFKDNRPLYLEWAPMNVIGITKPAKEESIVHSEDHNANPTTVEQKEVVTHIEEEEDDDETFNLYVKNLNFNTTEQELIQHFSSIGPCKVFIAKKKDLKQPGKFLSMSYGFVEFKSKTFVDEALKRLQNSELNGHNLELKLASNVKTKRKRQLEKKQRTTKILIRNIPFQANVREIRELFSVFGELKFVRLPKKVNGTHHRGFDGTTEKRFKRSKILGGLRELAAKGVCSAEGEQSTENVNPMGDEEDDGN</sequence>
<dbReference type="InterPro" id="IPR034423">
    <property type="entry name" value="RBM19_RRM5"/>
</dbReference>
<evidence type="ECO:0000313" key="6">
    <source>
        <dbReference type="EMBL" id="CAF4025186.1"/>
    </source>
</evidence>
<accession>A0A815AAF7</accession>
<proteinExistence type="predicted"/>
<dbReference type="SMART" id="SM00360">
    <property type="entry name" value="RRM"/>
    <property type="match status" value="3"/>
</dbReference>
<dbReference type="SUPFAM" id="SSF54928">
    <property type="entry name" value="RNA-binding domain, RBD"/>
    <property type="match status" value="2"/>
</dbReference>
<dbReference type="PANTHER" id="PTHR10352">
    <property type="entry name" value="EUKARYOTIC TRANSLATION INITIATION FACTOR 3 SUBUNIT G"/>
    <property type="match status" value="1"/>
</dbReference>
<dbReference type="AlphaFoldDB" id="A0A815AAF7"/>
<dbReference type="InterPro" id="IPR012677">
    <property type="entry name" value="Nucleotide-bd_a/b_plait_sf"/>
</dbReference>
<dbReference type="CDD" id="cd12317">
    <property type="entry name" value="RRM4_RBM19_RRM3_MRD1"/>
    <property type="match status" value="1"/>
</dbReference>
<evidence type="ECO:0000256" key="3">
    <source>
        <dbReference type="SAM" id="MobiDB-lite"/>
    </source>
</evidence>
<organism evidence="5 7">
    <name type="scientific">Didymodactylos carnosus</name>
    <dbReference type="NCBI Taxonomy" id="1234261"/>
    <lineage>
        <taxon>Eukaryota</taxon>
        <taxon>Metazoa</taxon>
        <taxon>Spiralia</taxon>
        <taxon>Gnathifera</taxon>
        <taxon>Rotifera</taxon>
        <taxon>Eurotatoria</taxon>
        <taxon>Bdelloidea</taxon>
        <taxon>Philodinida</taxon>
        <taxon>Philodinidae</taxon>
        <taxon>Didymodactylos</taxon>
    </lineage>
</organism>
<dbReference type="CDD" id="cd12318">
    <property type="entry name" value="RRM5_RBM19_like"/>
    <property type="match status" value="1"/>
</dbReference>
<comment type="caution">
    <text evidence="5">The sequence shown here is derived from an EMBL/GenBank/DDBJ whole genome shotgun (WGS) entry which is preliminary data.</text>
</comment>
<feature type="region of interest" description="Disordered" evidence="3">
    <location>
        <begin position="361"/>
        <end position="384"/>
    </location>
</feature>
<feature type="domain" description="RRM" evidence="4">
    <location>
        <begin position="76"/>
        <end position="149"/>
    </location>
</feature>
<evidence type="ECO:0000256" key="2">
    <source>
        <dbReference type="PROSITE-ProRule" id="PRU00176"/>
    </source>
</evidence>
<feature type="domain" description="RRM" evidence="4">
    <location>
        <begin position="195"/>
        <end position="277"/>
    </location>
</feature>
<name>A0A815AAF7_9BILA</name>
<dbReference type="OrthoDB" id="439639at2759"/>
<evidence type="ECO:0000259" key="4">
    <source>
        <dbReference type="PROSITE" id="PS50102"/>
    </source>
</evidence>
<dbReference type="EMBL" id="CAJNOQ010010516">
    <property type="protein sequence ID" value="CAF1253988.1"/>
    <property type="molecule type" value="Genomic_DNA"/>
</dbReference>
<dbReference type="Proteomes" id="UP000681722">
    <property type="component" value="Unassembled WGS sequence"/>
</dbReference>
<gene>
    <name evidence="5" type="ORF">GPM918_LOCUS26271</name>
    <name evidence="6" type="ORF">SRO942_LOCUS26389</name>
</gene>
<dbReference type="InterPro" id="IPR000504">
    <property type="entry name" value="RRM_dom"/>
</dbReference>
<protein>
    <recommendedName>
        <fullName evidence="4">RRM domain-containing protein</fullName>
    </recommendedName>
</protein>
<keyword evidence="7" id="KW-1185">Reference proteome</keyword>
<dbReference type="Gene3D" id="3.30.70.330">
    <property type="match status" value="3"/>
</dbReference>
<dbReference type="InterPro" id="IPR035979">
    <property type="entry name" value="RBD_domain_sf"/>
</dbReference>
<dbReference type="PROSITE" id="PS50102">
    <property type="entry name" value="RRM"/>
    <property type="match status" value="2"/>
</dbReference>
<dbReference type="EMBL" id="CAJOBC010015742">
    <property type="protein sequence ID" value="CAF4025186.1"/>
    <property type="molecule type" value="Genomic_DNA"/>
</dbReference>
<reference evidence="5" key="1">
    <citation type="submission" date="2021-02" db="EMBL/GenBank/DDBJ databases">
        <authorList>
            <person name="Nowell W R."/>
        </authorList>
    </citation>
    <scope>NUCLEOTIDE SEQUENCE</scope>
</reference>